<dbReference type="InterPro" id="IPR010664">
    <property type="entry name" value="LipoPS_assembly_LptC-rel"/>
</dbReference>
<keyword evidence="5 6" id="KW-0472">Membrane</keyword>
<evidence type="ECO:0000256" key="2">
    <source>
        <dbReference type="ARBA" id="ARBA00022519"/>
    </source>
</evidence>
<dbReference type="InterPro" id="IPR052363">
    <property type="entry name" value="LPS_export_LptC"/>
</dbReference>
<dbReference type="NCBIfam" id="TIGR04409">
    <property type="entry name" value="LptC_YrbK"/>
    <property type="match status" value="1"/>
</dbReference>
<organism evidence="7 8">
    <name type="scientific">Herminiimonas glaciei</name>
    <dbReference type="NCBI Taxonomy" id="523788"/>
    <lineage>
        <taxon>Bacteria</taxon>
        <taxon>Pseudomonadati</taxon>
        <taxon>Pseudomonadota</taxon>
        <taxon>Betaproteobacteria</taxon>
        <taxon>Burkholderiales</taxon>
        <taxon>Oxalobacteraceae</taxon>
        <taxon>Herminiimonas</taxon>
    </lineage>
</organism>
<feature type="transmembrane region" description="Helical" evidence="6">
    <location>
        <begin position="12"/>
        <end position="30"/>
    </location>
</feature>
<evidence type="ECO:0000256" key="3">
    <source>
        <dbReference type="ARBA" id="ARBA00022692"/>
    </source>
</evidence>
<evidence type="ECO:0000256" key="6">
    <source>
        <dbReference type="SAM" id="Phobius"/>
    </source>
</evidence>
<keyword evidence="4 6" id="KW-1133">Transmembrane helix</keyword>
<evidence type="ECO:0000256" key="4">
    <source>
        <dbReference type="ARBA" id="ARBA00022989"/>
    </source>
</evidence>
<dbReference type="Gene3D" id="2.60.450.10">
    <property type="entry name" value="Lipopolysaccharide (LPS) transport protein A like domain"/>
    <property type="match status" value="1"/>
</dbReference>
<evidence type="ECO:0000313" key="7">
    <source>
        <dbReference type="EMBL" id="MFC7289124.1"/>
    </source>
</evidence>
<evidence type="ECO:0000256" key="5">
    <source>
        <dbReference type="ARBA" id="ARBA00023136"/>
    </source>
</evidence>
<reference evidence="8" key="1">
    <citation type="journal article" date="2019" name="Int. J. Syst. Evol. Microbiol.">
        <title>The Global Catalogue of Microorganisms (GCM) 10K type strain sequencing project: providing services to taxonomists for standard genome sequencing and annotation.</title>
        <authorList>
            <consortium name="The Broad Institute Genomics Platform"/>
            <consortium name="The Broad Institute Genome Sequencing Center for Infectious Disease"/>
            <person name="Wu L."/>
            <person name="Ma J."/>
        </authorList>
    </citation>
    <scope>NUCLEOTIDE SEQUENCE [LARGE SCALE GENOMIC DNA]</scope>
    <source>
        <strain evidence="8">KACC 12508</strain>
    </source>
</reference>
<dbReference type="Pfam" id="PF06835">
    <property type="entry name" value="LptC"/>
    <property type="match status" value="1"/>
</dbReference>
<dbReference type="Proteomes" id="UP001596542">
    <property type="component" value="Unassembled WGS sequence"/>
</dbReference>
<evidence type="ECO:0000256" key="1">
    <source>
        <dbReference type="ARBA" id="ARBA00022475"/>
    </source>
</evidence>
<name>A0ABW2IDG3_9BURK</name>
<evidence type="ECO:0000313" key="8">
    <source>
        <dbReference type="Proteomes" id="UP001596542"/>
    </source>
</evidence>
<keyword evidence="8" id="KW-1185">Reference proteome</keyword>
<keyword evidence="3 6" id="KW-0812">Transmembrane</keyword>
<dbReference type="RefSeq" id="WP_382272466.1">
    <property type="nucleotide sequence ID" value="NZ_JBHTBU010000002.1"/>
</dbReference>
<accession>A0ABW2IDG3</accession>
<gene>
    <name evidence="7" type="primary">lptC</name>
    <name evidence="7" type="ORF">ACFQPC_13835</name>
</gene>
<dbReference type="InterPro" id="IPR026265">
    <property type="entry name" value="LptC"/>
</dbReference>
<protein>
    <submittedName>
        <fullName evidence="7">LPS export ABC transporter periplasmic protein LptC</fullName>
    </submittedName>
</protein>
<dbReference type="EMBL" id="JBHTBU010000002">
    <property type="protein sequence ID" value="MFC7289124.1"/>
    <property type="molecule type" value="Genomic_DNA"/>
</dbReference>
<dbReference type="PANTHER" id="PTHR37481:SF1">
    <property type="entry name" value="LIPOPOLYSACCHARIDE EXPORT SYSTEM PROTEIN LPTC"/>
    <property type="match status" value="1"/>
</dbReference>
<keyword evidence="1" id="KW-1003">Cell membrane</keyword>
<comment type="caution">
    <text evidence="7">The sequence shown here is derived from an EMBL/GenBank/DDBJ whole genome shotgun (WGS) entry which is preliminary data.</text>
</comment>
<keyword evidence="2" id="KW-0997">Cell inner membrane</keyword>
<dbReference type="PANTHER" id="PTHR37481">
    <property type="entry name" value="LIPOPOLYSACCHARIDE EXPORT SYSTEM PROTEIN LPTC"/>
    <property type="match status" value="1"/>
</dbReference>
<proteinExistence type="predicted"/>
<sequence>MKALRPTNTVRLVVLIALSAALAFGSFWLVEVMRRQTDETLPAKQRSEPDFYAEKFNFVRMGKDGTARYNLTGTEMKHYPLDNSYQIQKPVMYSFSKGRQPMVSRSERALVEKDNTEVHMYDNVLIDRPPAAGSQHFQLKTSYLLILPDDEIMKTPKHVDIKVGTSTLNGSGMFANNATGEFNLSSNVNAQYQAAHPR</sequence>